<name>A0ABY6U3R9_BIOOC</name>
<comment type="subcellular location">
    <subcellularLocation>
        <location evidence="1">Endoplasmic reticulum membrane</location>
        <topology evidence="1">Multi-pass membrane protein</topology>
    </subcellularLocation>
</comment>
<keyword evidence="5" id="KW-0256">Endoplasmic reticulum</keyword>
<accession>A0ABY6U3R9</accession>
<comment type="caution">
    <text evidence="10">The sequence shown here is derived from an EMBL/GenBank/DDBJ whole genome shotgun (WGS) entry which is preliminary data.</text>
</comment>
<reference evidence="10 11" key="1">
    <citation type="submission" date="2019-06" db="EMBL/GenBank/DDBJ databases">
        <authorList>
            <person name="Broberg M."/>
        </authorList>
    </citation>
    <scope>NUCLEOTIDE SEQUENCE [LARGE SCALE GENOMIC DNA]</scope>
</reference>
<sequence length="272" mass="28623">REFVGNVPNNAVTTSAIMPSTSAKGQLASAVDAKIKAPVQPISILDTPAASAISLARPVVLVGLLALRFNALINDPVSTLQTALPVVAAIQLAYALLCLPPLGSHHVKGARKSRPGERKKASDASGPNSIFTAIFSLLLSTISSGAVYGLFILFGAPFLDNTYHTLYCAAHFSLLALFPVFYVRGLDSQAFVALAGAYAPLDETSGGLLGALLGAWLGAVPIPLDWDREWQKWPVTIVVGMYLGYGIGSKLVGTIFYGKQLSVTVTEPEAEE</sequence>
<evidence type="ECO:0000256" key="8">
    <source>
        <dbReference type="SAM" id="MobiDB-lite"/>
    </source>
</evidence>
<feature type="transmembrane region" description="Helical" evidence="9">
    <location>
        <begin position="205"/>
        <end position="224"/>
    </location>
</feature>
<keyword evidence="3" id="KW-0337">GPI-anchor biosynthesis</keyword>
<dbReference type="Pfam" id="PF06699">
    <property type="entry name" value="PIG-F"/>
    <property type="match status" value="1"/>
</dbReference>
<dbReference type="EMBL" id="CABFNS010000724">
    <property type="protein sequence ID" value="VUC24746.1"/>
    <property type="molecule type" value="Genomic_DNA"/>
</dbReference>
<evidence type="ECO:0000256" key="1">
    <source>
        <dbReference type="ARBA" id="ARBA00004477"/>
    </source>
</evidence>
<feature type="transmembrane region" description="Helical" evidence="9">
    <location>
        <begin position="166"/>
        <end position="185"/>
    </location>
</feature>
<evidence type="ECO:0000256" key="6">
    <source>
        <dbReference type="ARBA" id="ARBA00022989"/>
    </source>
</evidence>
<dbReference type="InterPro" id="IPR009580">
    <property type="entry name" value="GPI_biosynthesis_protein_Pig-F"/>
</dbReference>
<feature type="non-terminal residue" evidence="10">
    <location>
        <position position="1"/>
    </location>
</feature>
<evidence type="ECO:0008006" key="12">
    <source>
        <dbReference type="Google" id="ProtNLM"/>
    </source>
</evidence>
<evidence type="ECO:0000256" key="9">
    <source>
        <dbReference type="SAM" id="Phobius"/>
    </source>
</evidence>
<evidence type="ECO:0000256" key="5">
    <source>
        <dbReference type="ARBA" id="ARBA00022824"/>
    </source>
</evidence>
<feature type="region of interest" description="Disordered" evidence="8">
    <location>
        <begin position="106"/>
        <end position="125"/>
    </location>
</feature>
<feature type="transmembrane region" description="Helical" evidence="9">
    <location>
        <begin position="130"/>
        <end position="154"/>
    </location>
</feature>
<keyword evidence="6 9" id="KW-1133">Transmembrane helix</keyword>
<evidence type="ECO:0000256" key="2">
    <source>
        <dbReference type="ARBA" id="ARBA00004687"/>
    </source>
</evidence>
<evidence type="ECO:0000256" key="7">
    <source>
        <dbReference type="ARBA" id="ARBA00023136"/>
    </source>
</evidence>
<keyword evidence="4 9" id="KW-0812">Transmembrane</keyword>
<organism evidence="10 11">
    <name type="scientific">Bionectria ochroleuca</name>
    <name type="common">Gliocladium roseum</name>
    <dbReference type="NCBI Taxonomy" id="29856"/>
    <lineage>
        <taxon>Eukaryota</taxon>
        <taxon>Fungi</taxon>
        <taxon>Dikarya</taxon>
        <taxon>Ascomycota</taxon>
        <taxon>Pezizomycotina</taxon>
        <taxon>Sordariomycetes</taxon>
        <taxon>Hypocreomycetidae</taxon>
        <taxon>Hypocreales</taxon>
        <taxon>Bionectriaceae</taxon>
        <taxon>Clonostachys</taxon>
    </lineage>
</organism>
<evidence type="ECO:0000313" key="11">
    <source>
        <dbReference type="Proteomes" id="UP000766486"/>
    </source>
</evidence>
<proteinExistence type="predicted"/>
<keyword evidence="7 9" id="KW-0472">Membrane</keyword>
<protein>
    <recommendedName>
        <fullName evidence="12">Glycosylphosphatidylinositol anchor biosynthesis protein 11</fullName>
    </recommendedName>
</protein>
<keyword evidence="11" id="KW-1185">Reference proteome</keyword>
<comment type="pathway">
    <text evidence="2">Glycolipid biosynthesis; glycosylphosphatidylinositol-anchor biosynthesis.</text>
</comment>
<gene>
    <name evidence="10" type="ORF">CLO192961_LOCUS150618</name>
</gene>
<evidence type="ECO:0000256" key="3">
    <source>
        <dbReference type="ARBA" id="ARBA00022502"/>
    </source>
</evidence>
<evidence type="ECO:0000313" key="10">
    <source>
        <dbReference type="EMBL" id="VUC24746.1"/>
    </source>
</evidence>
<evidence type="ECO:0000256" key="4">
    <source>
        <dbReference type="ARBA" id="ARBA00022692"/>
    </source>
</evidence>
<dbReference type="Proteomes" id="UP000766486">
    <property type="component" value="Unassembled WGS sequence"/>
</dbReference>
<feature type="transmembrane region" description="Helical" evidence="9">
    <location>
        <begin position="236"/>
        <end position="257"/>
    </location>
</feature>